<evidence type="ECO:0000259" key="1">
    <source>
        <dbReference type="SMART" id="SM00909"/>
    </source>
</evidence>
<dbReference type="EMBL" id="CP007033">
    <property type="protein sequence ID" value="AHF10869.1"/>
    <property type="molecule type" value="Genomic_DNA"/>
</dbReference>
<gene>
    <name evidence="2" type="ORF">DEHRE_12980</name>
</gene>
<dbReference type="InterPro" id="IPR019606">
    <property type="entry name" value="GerMN"/>
</dbReference>
<dbReference type="PROSITE" id="PS51257">
    <property type="entry name" value="PROKAR_LIPOPROTEIN"/>
    <property type="match status" value="1"/>
</dbReference>
<protein>
    <submittedName>
        <fullName evidence="2">Sporulation protein</fullName>
    </submittedName>
</protein>
<organism evidence="2 3">
    <name type="scientific">Dehalobacter restrictus (strain DSM 9455 / PER-K23)</name>
    <dbReference type="NCBI Taxonomy" id="871738"/>
    <lineage>
        <taxon>Bacteria</taxon>
        <taxon>Bacillati</taxon>
        <taxon>Bacillota</taxon>
        <taxon>Clostridia</taxon>
        <taxon>Eubacteriales</taxon>
        <taxon>Desulfitobacteriaceae</taxon>
        <taxon>Dehalobacter</taxon>
    </lineage>
</organism>
<sequence length="218" mass="23833">MRKIRLLLTFILLIAVITLLVGCNILNDLIKEGGGNAPLSKLLDKTAQEDTVEVTTESQQTEQTVKLYFADADGKVLIEENRTIPKTLSLARETVSQWLLGPAGKSSAYPMVNPQTVLLDIGIKNGIATVDLSKEFLEPYSNVSAETALYGLVNTLTQFQTAQIVKIRVEGQDIQTYRGIGLENLRYRNDLIGYASGTVQDDEVTAEVSPSGINLFGQ</sequence>
<dbReference type="RefSeq" id="WP_025206145.1">
    <property type="nucleotide sequence ID" value="NZ_CP007033.1"/>
</dbReference>
<reference evidence="2 3" key="1">
    <citation type="journal article" date="2013" name="Stand. Genomic Sci.">
        <title>Complete genome sequence of Dehalobacter restrictus PER-K23(T.).</title>
        <authorList>
            <person name="Kruse T."/>
            <person name="Maillard J."/>
            <person name="Goodwin L."/>
            <person name="Woyke T."/>
            <person name="Teshima H."/>
            <person name="Bruce D."/>
            <person name="Detter C."/>
            <person name="Tapia R."/>
            <person name="Han C."/>
            <person name="Huntemann M."/>
            <person name="Wei C.L."/>
            <person name="Han J."/>
            <person name="Chen A."/>
            <person name="Kyrpides N."/>
            <person name="Szeto E."/>
            <person name="Markowitz V."/>
            <person name="Ivanova N."/>
            <person name="Pagani I."/>
            <person name="Pati A."/>
            <person name="Pitluck S."/>
            <person name="Nolan M."/>
            <person name="Holliger C."/>
            <person name="Smidt H."/>
        </authorList>
    </citation>
    <scope>NUCLEOTIDE SEQUENCE [LARGE SCALE GENOMIC DNA]</scope>
    <source>
        <strain evidence="3">DSM 9455</strain>
    </source>
</reference>
<feature type="domain" description="GerMN" evidence="1">
    <location>
        <begin position="91"/>
        <end position="178"/>
    </location>
</feature>
<accession>A0ABN4BUG2</accession>
<evidence type="ECO:0000313" key="2">
    <source>
        <dbReference type="EMBL" id="AHF10869.1"/>
    </source>
</evidence>
<proteinExistence type="predicted"/>
<dbReference type="Proteomes" id="UP000018934">
    <property type="component" value="Chromosome"/>
</dbReference>
<evidence type="ECO:0000313" key="3">
    <source>
        <dbReference type="Proteomes" id="UP000018934"/>
    </source>
</evidence>
<keyword evidence="3" id="KW-1185">Reference proteome</keyword>
<dbReference type="SMART" id="SM00909">
    <property type="entry name" value="Germane"/>
    <property type="match status" value="1"/>
</dbReference>
<name>A0ABN4BUG2_DEHRP</name>
<dbReference type="Pfam" id="PF10646">
    <property type="entry name" value="Germane"/>
    <property type="match status" value="1"/>
</dbReference>